<dbReference type="Pfam" id="PF00374">
    <property type="entry name" value="NiFeSe_Hases"/>
    <property type="match status" value="2"/>
</dbReference>
<keyword evidence="7" id="KW-0408">Iron</keyword>
<dbReference type="InterPro" id="IPR018194">
    <property type="entry name" value="Ni-dep_hyd_lsu_Ni_BS"/>
</dbReference>
<evidence type="ECO:0000256" key="2">
    <source>
        <dbReference type="ARBA" id="ARBA00004196"/>
    </source>
</evidence>
<dbReference type="GO" id="GO:0030313">
    <property type="term" value="C:cell envelope"/>
    <property type="evidence" value="ECO:0007669"/>
    <property type="project" value="UniProtKB-SubCell"/>
</dbReference>
<dbReference type="RefSeq" id="WP_096602825.1">
    <property type="nucleotide sequence ID" value="NZ_OBEN01000009.1"/>
</dbReference>
<feature type="binding site" evidence="7">
    <location>
        <position position="40"/>
    </location>
    <ligand>
        <name>Mg(2+)</name>
        <dbReference type="ChEBI" id="CHEBI:18420"/>
    </ligand>
</feature>
<dbReference type="InterPro" id="IPR001501">
    <property type="entry name" value="Ni-dep_hyd_lsu"/>
</dbReference>
<protein>
    <submittedName>
        <fullName evidence="8">Ni,Fe-hydrogenase I large subunit</fullName>
    </submittedName>
</protein>
<name>A0A285P394_9AQUI</name>
<evidence type="ECO:0000256" key="3">
    <source>
        <dbReference type="ARBA" id="ARBA00009292"/>
    </source>
</evidence>
<dbReference type="PANTHER" id="PTHR42958">
    <property type="entry name" value="HYDROGENASE-2 LARGE CHAIN"/>
    <property type="match status" value="1"/>
</dbReference>
<dbReference type="Gene3D" id="1.10.645.10">
    <property type="entry name" value="Cytochrome-c3 Hydrogenase, chain B"/>
    <property type="match status" value="2"/>
</dbReference>
<evidence type="ECO:0000256" key="6">
    <source>
        <dbReference type="ARBA" id="ARBA00023002"/>
    </source>
</evidence>
<keyword evidence="9" id="KW-1185">Reference proteome</keyword>
<dbReference type="InterPro" id="IPR029014">
    <property type="entry name" value="NiFe-Hase_large"/>
</dbReference>
<organism evidence="8 9">
    <name type="scientific">Hydrogenobacter hydrogenophilus</name>
    <dbReference type="NCBI Taxonomy" id="35835"/>
    <lineage>
        <taxon>Bacteria</taxon>
        <taxon>Pseudomonadati</taxon>
        <taxon>Aquificota</taxon>
        <taxon>Aquificia</taxon>
        <taxon>Aquificales</taxon>
        <taxon>Aquificaceae</taxon>
        <taxon>Hydrogenobacter</taxon>
    </lineage>
</organism>
<keyword evidence="7" id="KW-0460">Magnesium</keyword>
<feature type="binding site" evidence="7">
    <location>
        <position position="435"/>
    </location>
    <ligand>
        <name>Fe cation</name>
        <dbReference type="ChEBI" id="CHEBI:24875"/>
    </ligand>
</feature>
<comment type="similarity">
    <text evidence="3">Belongs to the [NiFe]/[NiFeSe] hydrogenase large subunit family.</text>
</comment>
<sequence>MKIEKRLLSRVEGTAELELIWGNGYVQDVKIKIPSSRGIEKVLEGRPFMDALVITPRVCGICGHAHLMACVRALEDAVGNVKLTQKAKLVRDITLTVEMIQNHIKWFYLFVMPDFIRLGEKIEDFEPFKGKKWKKAINVSSNVVKVIAIFGGQWPHSSYAVPGGITSNFTTSDISRALSVVESVVEFFLEDMVGMDEESFLSARSAGLWEELKGDIRLFVNLCIKHKLEKVGSSYGRLLTGGEVFPCISPGHFTGEKKLCSLNLSKIKEVVSPSYSSVKVVRYNGLPYETGPLSRQFLSGNPFIKRLYKAYKDSYMTRVLARLLEVWELLDAIREKLRGLYALIKEASYHPSYQKADKVFGEGIGVVEAARGTLIHRVHISKGIITEYHIITPSVWNLGPRCEKYLGVAEKAIIGLEDPLHAEMVLRSFDVCSVCTTH</sequence>
<accession>A0A285P394</accession>
<proteinExistence type="inferred from homology"/>
<dbReference type="EMBL" id="OBEN01000009">
    <property type="protein sequence ID" value="SNZ15727.1"/>
    <property type="molecule type" value="Genomic_DNA"/>
</dbReference>
<evidence type="ECO:0000313" key="9">
    <source>
        <dbReference type="Proteomes" id="UP000218627"/>
    </source>
</evidence>
<evidence type="ECO:0000256" key="7">
    <source>
        <dbReference type="PIRSR" id="PIRSR601501-1"/>
    </source>
</evidence>
<feature type="binding site" evidence="7">
    <location>
        <position position="390"/>
    </location>
    <ligand>
        <name>Mg(2+)</name>
        <dbReference type="ChEBI" id="CHEBI:18420"/>
    </ligand>
</feature>
<comment type="cofactor">
    <cofactor evidence="1 7">
        <name>Ni(2+)</name>
        <dbReference type="ChEBI" id="CHEBI:49786"/>
    </cofactor>
</comment>
<dbReference type="GO" id="GO:0008901">
    <property type="term" value="F:ferredoxin hydrogenase activity"/>
    <property type="evidence" value="ECO:0007669"/>
    <property type="project" value="InterPro"/>
</dbReference>
<comment type="cofactor">
    <cofactor evidence="7">
        <name>Fe cation</name>
        <dbReference type="ChEBI" id="CHEBI:24875"/>
    </cofactor>
</comment>
<evidence type="ECO:0000256" key="1">
    <source>
        <dbReference type="ARBA" id="ARBA00001967"/>
    </source>
</evidence>
<feature type="binding site" evidence="7">
    <location>
        <position position="432"/>
    </location>
    <ligand>
        <name>Ni(2+)</name>
        <dbReference type="ChEBI" id="CHEBI:49786"/>
    </ligand>
</feature>
<keyword evidence="5 7" id="KW-0479">Metal-binding</keyword>
<dbReference type="OrthoDB" id="9761717at2"/>
<dbReference type="PANTHER" id="PTHR42958:SF4">
    <property type="entry name" value="HYDROGENASE EXPRESSION_FORMATION PROTEIN HUPK"/>
    <property type="match status" value="1"/>
</dbReference>
<feature type="binding site" evidence="7">
    <location>
        <position position="438"/>
    </location>
    <ligand>
        <name>Mg(2+)</name>
        <dbReference type="ChEBI" id="CHEBI:18420"/>
    </ligand>
</feature>
<feature type="binding site" evidence="7">
    <location>
        <position position="59"/>
    </location>
    <ligand>
        <name>Ni(2+)</name>
        <dbReference type="ChEBI" id="CHEBI:49786"/>
    </ligand>
</feature>
<comment type="subcellular location">
    <subcellularLocation>
        <location evidence="2">Cell envelope</location>
    </subcellularLocation>
</comment>
<evidence type="ECO:0000256" key="5">
    <source>
        <dbReference type="ARBA" id="ARBA00022723"/>
    </source>
</evidence>
<dbReference type="PROSITE" id="PS00507">
    <property type="entry name" value="NI_HGENASE_L_1"/>
    <property type="match status" value="1"/>
</dbReference>
<evidence type="ECO:0000256" key="4">
    <source>
        <dbReference type="ARBA" id="ARBA00022596"/>
    </source>
</evidence>
<gene>
    <name evidence="8" type="ORF">SAMN06265353_1428</name>
</gene>
<keyword evidence="6" id="KW-0560">Oxidoreductase</keyword>
<keyword evidence="4 7" id="KW-0533">Nickel</keyword>
<dbReference type="InterPro" id="IPR050867">
    <property type="entry name" value="NiFe/NiFeSe_hydrgnase_LSU"/>
</dbReference>
<feature type="binding site" evidence="7">
    <location>
        <position position="62"/>
    </location>
    <ligand>
        <name>Mg(2+)</name>
        <dbReference type="ChEBI" id="CHEBI:18420"/>
    </ligand>
</feature>
<dbReference type="GO" id="GO:0016151">
    <property type="term" value="F:nickel cation binding"/>
    <property type="evidence" value="ECO:0007669"/>
    <property type="project" value="InterPro"/>
</dbReference>
<reference evidence="9" key="1">
    <citation type="submission" date="2017-09" db="EMBL/GenBank/DDBJ databases">
        <authorList>
            <person name="Varghese N."/>
            <person name="Submissions S."/>
        </authorList>
    </citation>
    <scope>NUCLEOTIDE SEQUENCE [LARGE SCALE GENOMIC DNA]</scope>
    <source>
        <strain evidence="9">DSM 2913</strain>
    </source>
</reference>
<dbReference type="Proteomes" id="UP000218627">
    <property type="component" value="Unassembled WGS sequence"/>
</dbReference>
<dbReference type="SUPFAM" id="SSF56762">
    <property type="entry name" value="HydB/Nqo4-like"/>
    <property type="match status" value="1"/>
</dbReference>
<dbReference type="AlphaFoldDB" id="A0A285P394"/>
<evidence type="ECO:0000313" key="8">
    <source>
        <dbReference type="EMBL" id="SNZ15727.1"/>
    </source>
</evidence>